<evidence type="ECO:0000256" key="10">
    <source>
        <dbReference type="ARBA" id="ARBA00029939"/>
    </source>
</evidence>
<comment type="similarity">
    <text evidence="3">Belongs to the lysine N(6)-hydroxylase/L-ornithine N(5)-oxygenase family.</text>
</comment>
<protein>
    <recommendedName>
        <fullName evidence="5">L-lysine N6-monooxygenase MbtG</fullName>
        <ecNumber evidence="4">1.14.13.59</ecNumber>
    </recommendedName>
    <alternativeName>
        <fullName evidence="13">Lysine 6-N-hydroxylase</fullName>
    </alternativeName>
    <alternativeName>
        <fullName evidence="12">Lysine N6-hydroxylase</fullName>
    </alternativeName>
    <alternativeName>
        <fullName evidence="10">Lysine-N-oxygenase</fullName>
    </alternativeName>
    <alternativeName>
        <fullName evidence="11">Mycobactin synthase protein G</fullName>
    </alternativeName>
</protein>
<keyword evidence="7" id="KW-0274">FAD</keyword>
<comment type="catalytic activity">
    <reaction evidence="14">
        <text>L-lysine + NADPH + O2 = N(6)-hydroxy-L-lysine + NADP(+) + H2O</text>
        <dbReference type="Rhea" id="RHEA:23228"/>
        <dbReference type="ChEBI" id="CHEBI:15377"/>
        <dbReference type="ChEBI" id="CHEBI:15379"/>
        <dbReference type="ChEBI" id="CHEBI:32551"/>
        <dbReference type="ChEBI" id="CHEBI:57783"/>
        <dbReference type="ChEBI" id="CHEBI:57820"/>
        <dbReference type="ChEBI" id="CHEBI:58349"/>
        <dbReference type="EC" id="1.14.13.59"/>
    </reaction>
</comment>
<dbReference type="AlphaFoldDB" id="A0A0P6VZA0"/>
<accession>A0A0P6VZA0</accession>
<dbReference type="Gene3D" id="3.50.50.60">
    <property type="entry name" value="FAD/NAD(P)-binding domain"/>
    <property type="match status" value="1"/>
</dbReference>
<evidence type="ECO:0000256" key="7">
    <source>
        <dbReference type="ARBA" id="ARBA00022827"/>
    </source>
</evidence>
<sequence>MNVEESRLSKHEIYDCIGIGIGPYNLSLAALMEERTDLKVKFFDQTPEFQWHPGMLINRTDLQVPFIADLVTFANPQSRYSYLNYLHTHNRLYKFFFFQKFEMPRQEYNEYARWVSGQLSACQFHSEVIGVTDVGDCYKVVVDNRLEDEREVYYAKHIVMGTGSKPLVLEGMEGLPDEDVHHTSKYLFHKKRTMEGASITIVGSGQSAAEVFFDLLKEQENHSYHLTWLTRSEGILQLESSKLGQEFFAPDYVDYFHGLTYEKRMEALKTLDQLRNGIDQDTLNNIYNILYNHSVSDQAPRTTIQPLTEVNKIRDEGDGYDLSCRQWQEDREFTYQSDKVILATGYKPNIPEWFFEEFEDKIVWEDDQKFKVSRNYKLEFKEKQDRDHHFYTVTNLEHSHGAGATNLGLAVDRNIHIINDIVGEEVYEVQRDTIFSQFTMDNKGF</sequence>
<dbReference type="PATRIC" id="fig|218284.4.peg.2119"/>
<reference evidence="15 16" key="1">
    <citation type="submission" date="2015-08" db="EMBL/GenBank/DDBJ databases">
        <title>Draft Genome Sequence of Bacillus vietnamensis UCD-SED5.</title>
        <authorList>
            <person name="Lee R.D."/>
            <person name="Jospin G."/>
            <person name="Lang J.M."/>
            <person name="Coil D.A."/>
            <person name="Eisen J.A."/>
        </authorList>
    </citation>
    <scope>NUCLEOTIDE SEQUENCE [LARGE SCALE GENOMIC DNA]</scope>
    <source>
        <strain evidence="15 16">UCD-SED5</strain>
    </source>
</reference>
<name>A0A0P6VZA0_9BACI</name>
<dbReference type="EMBL" id="LIXZ01000003">
    <property type="protein sequence ID" value="KPL60497.1"/>
    <property type="molecule type" value="Genomic_DNA"/>
</dbReference>
<dbReference type="EC" id="1.14.13.59" evidence="4"/>
<evidence type="ECO:0000256" key="8">
    <source>
        <dbReference type="ARBA" id="ARBA00022857"/>
    </source>
</evidence>
<dbReference type="InterPro" id="IPR025700">
    <property type="entry name" value="Lys/Orn_oxygenase"/>
</dbReference>
<evidence type="ECO:0000256" key="1">
    <source>
        <dbReference type="ARBA" id="ARBA00001974"/>
    </source>
</evidence>
<dbReference type="PANTHER" id="PTHR42802:SF1">
    <property type="entry name" value="L-ORNITHINE N(5)-MONOOXYGENASE"/>
    <property type="match status" value="1"/>
</dbReference>
<comment type="caution">
    <text evidence="15">The sequence shown here is derived from an EMBL/GenBank/DDBJ whole genome shotgun (WGS) entry which is preliminary data.</text>
</comment>
<proteinExistence type="inferred from homology"/>
<evidence type="ECO:0000256" key="5">
    <source>
        <dbReference type="ARBA" id="ARBA00016406"/>
    </source>
</evidence>
<keyword evidence="6" id="KW-0285">Flavoprotein</keyword>
<keyword evidence="15" id="KW-0503">Monooxygenase</keyword>
<comment type="pathway">
    <text evidence="2">Siderophore biosynthesis.</text>
</comment>
<evidence type="ECO:0000256" key="13">
    <source>
        <dbReference type="ARBA" id="ARBA00032738"/>
    </source>
</evidence>
<organism evidence="15 16">
    <name type="scientific">Rossellomorea vietnamensis</name>
    <dbReference type="NCBI Taxonomy" id="218284"/>
    <lineage>
        <taxon>Bacteria</taxon>
        <taxon>Bacillati</taxon>
        <taxon>Bacillota</taxon>
        <taxon>Bacilli</taxon>
        <taxon>Bacillales</taxon>
        <taxon>Bacillaceae</taxon>
        <taxon>Rossellomorea</taxon>
    </lineage>
</organism>
<dbReference type="OrthoDB" id="7527071at2"/>
<evidence type="ECO:0000256" key="12">
    <source>
        <dbReference type="ARBA" id="ARBA00032493"/>
    </source>
</evidence>
<dbReference type="Proteomes" id="UP000050398">
    <property type="component" value="Unassembled WGS sequence"/>
</dbReference>
<evidence type="ECO:0000313" key="15">
    <source>
        <dbReference type="EMBL" id="KPL60497.1"/>
    </source>
</evidence>
<dbReference type="InterPro" id="IPR036188">
    <property type="entry name" value="FAD/NAD-bd_sf"/>
</dbReference>
<evidence type="ECO:0000256" key="14">
    <source>
        <dbReference type="ARBA" id="ARBA00048407"/>
    </source>
</evidence>
<evidence type="ECO:0000256" key="6">
    <source>
        <dbReference type="ARBA" id="ARBA00022630"/>
    </source>
</evidence>
<dbReference type="GO" id="GO:0047091">
    <property type="term" value="F:L-lysine 6-monooxygenase (NADPH) activity"/>
    <property type="evidence" value="ECO:0007669"/>
    <property type="project" value="UniProtKB-EC"/>
</dbReference>
<dbReference type="Pfam" id="PF13434">
    <property type="entry name" value="Lys_Orn_oxgnase"/>
    <property type="match status" value="1"/>
</dbReference>
<evidence type="ECO:0000256" key="2">
    <source>
        <dbReference type="ARBA" id="ARBA00004924"/>
    </source>
</evidence>
<evidence type="ECO:0000256" key="9">
    <source>
        <dbReference type="ARBA" id="ARBA00023002"/>
    </source>
</evidence>
<gene>
    <name evidence="15" type="ORF">AM506_05040</name>
</gene>
<evidence type="ECO:0000256" key="11">
    <source>
        <dbReference type="ARBA" id="ARBA00031158"/>
    </source>
</evidence>
<keyword evidence="9" id="KW-0560">Oxidoreductase</keyword>
<comment type="cofactor">
    <cofactor evidence="1">
        <name>FAD</name>
        <dbReference type="ChEBI" id="CHEBI:57692"/>
    </cofactor>
</comment>
<evidence type="ECO:0000313" key="16">
    <source>
        <dbReference type="Proteomes" id="UP000050398"/>
    </source>
</evidence>
<dbReference type="PANTHER" id="PTHR42802">
    <property type="entry name" value="MONOOXYGENASE"/>
    <property type="match status" value="1"/>
</dbReference>
<dbReference type="eggNOG" id="COG3486">
    <property type="taxonomic scope" value="Bacteria"/>
</dbReference>
<keyword evidence="8" id="KW-0521">NADP</keyword>
<evidence type="ECO:0000256" key="4">
    <source>
        <dbReference type="ARBA" id="ARBA00013076"/>
    </source>
</evidence>
<evidence type="ECO:0000256" key="3">
    <source>
        <dbReference type="ARBA" id="ARBA00007588"/>
    </source>
</evidence>
<dbReference type="SUPFAM" id="SSF51905">
    <property type="entry name" value="FAD/NAD(P)-binding domain"/>
    <property type="match status" value="1"/>
</dbReference>